<dbReference type="CDD" id="cd01556">
    <property type="entry name" value="EPSP_synthase"/>
    <property type="match status" value="1"/>
</dbReference>
<sequence>MTLATDRVVRVTTALLDPWPAPCPTAPVEGVVSLPSSKSLTNRALVLAALADGPSVVHRPLRSRDTVLMATGLAAMGVGVGDDGADWRITPAPLTRDAEVDCGLAGTVMRFVPPLAGLSAWTVAFDGDPHMRRRPVGEVLGALTSLGMTIEDGGRGALPFVVRGTGSVRGGAVVIDASASSQFVSALLLAGARYDNGVDIRHDGKPVPSLPHIEMTIAMLRARGVDVDDTDANRWAVAPGPIAAIDEAIEPDLSNAAPFLALAATTGGTVTVRDWPTSTTQPGDALREVLDRMGCSVTLDDAGLTVRGPDRLTGVDLDLHDVGELTPAIAALCALADSPSHLRGVGHIRAHETDRLAALAAELGHLGADVSEHADGLSIRPAPLHGGVFRTYADHRMAHAGVIIGSVVDGVLVEDIATTAKTFPDFAGAWLEVVGASRSADPLGRP</sequence>
<evidence type="ECO:0000256" key="6">
    <source>
        <dbReference type="ARBA" id="ARBA00023141"/>
    </source>
</evidence>
<protein>
    <recommendedName>
        <fullName evidence="8">3-phosphoshikimate 1-carboxyvinyltransferase</fullName>
        <ecNumber evidence="8">2.5.1.19</ecNumber>
    </recommendedName>
    <alternativeName>
        <fullName evidence="8">5-enolpyruvylshikimate-3-phosphate synthase</fullName>
        <shortName evidence="8">EPSP synthase</shortName>
        <shortName evidence="8">EPSPS</shortName>
    </alternativeName>
</protein>
<comment type="catalytic activity">
    <reaction evidence="7">
        <text>3-phosphoshikimate + phosphoenolpyruvate = 5-O-(1-carboxyvinyl)-3-phosphoshikimate + phosphate</text>
        <dbReference type="Rhea" id="RHEA:21256"/>
        <dbReference type="ChEBI" id="CHEBI:43474"/>
        <dbReference type="ChEBI" id="CHEBI:57701"/>
        <dbReference type="ChEBI" id="CHEBI:58702"/>
        <dbReference type="ChEBI" id="CHEBI:145989"/>
        <dbReference type="EC" id="2.5.1.19"/>
    </reaction>
    <physiologicalReaction direction="left-to-right" evidence="7">
        <dbReference type="Rhea" id="RHEA:21257"/>
    </physiologicalReaction>
</comment>
<comment type="subunit">
    <text evidence="8">Monomer.</text>
</comment>
<dbReference type="HAMAP" id="MF_00210">
    <property type="entry name" value="EPSP_synth"/>
    <property type="match status" value="1"/>
</dbReference>
<dbReference type="PANTHER" id="PTHR21090">
    <property type="entry name" value="AROM/DEHYDROQUINATE SYNTHASE"/>
    <property type="match status" value="1"/>
</dbReference>
<dbReference type="PIRSF" id="PIRSF000505">
    <property type="entry name" value="EPSPS"/>
    <property type="match status" value="1"/>
</dbReference>
<dbReference type="PROSITE" id="PS00885">
    <property type="entry name" value="EPSP_SYNTHASE_2"/>
    <property type="match status" value="1"/>
</dbReference>
<dbReference type="Pfam" id="PF00275">
    <property type="entry name" value="EPSP_synthase"/>
    <property type="match status" value="1"/>
</dbReference>
<comment type="function">
    <text evidence="8">Catalyzes the transfer of the enolpyruvyl moiety of phosphoenolpyruvate (PEP) to the 5-hydroxyl of shikimate-3-phosphate (S3P) to produce enolpyruvyl shikimate-3-phosphate and inorganic phosphate.</text>
</comment>
<feature type="binding site" evidence="8">
    <location>
        <position position="43"/>
    </location>
    <ligand>
        <name>3-phosphoshikimate</name>
        <dbReference type="ChEBI" id="CHEBI:145989"/>
    </ligand>
</feature>
<dbReference type="SUPFAM" id="SSF55205">
    <property type="entry name" value="EPT/RTPC-like"/>
    <property type="match status" value="1"/>
</dbReference>
<feature type="domain" description="Enolpyruvate transferase" evidence="9">
    <location>
        <begin position="25"/>
        <end position="427"/>
    </location>
</feature>
<evidence type="ECO:0000256" key="5">
    <source>
        <dbReference type="ARBA" id="ARBA00022679"/>
    </source>
</evidence>
<comment type="similarity">
    <text evidence="2 8">Belongs to the EPSP synthase family.</text>
</comment>
<dbReference type="GO" id="GO:0008652">
    <property type="term" value="P:amino acid biosynthetic process"/>
    <property type="evidence" value="ECO:0007669"/>
    <property type="project" value="UniProtKB-KW"/>
</dbReference>
<evidence type="ECO:0000313" key="10">
    <source>
        <dbReference type="EMBL" id="CAA9373311.1"/>
    </source>
</evidence>
<keyword evidence="3 8" id="KW-0963">Cytoplasm</keyword>
<evidence type="ECO:0000256" key="3">
    <source>
        <dbReference type="ARBA" id="ARBA00022490"/>
    </source>
</evidence>
<keyword evidence="4 8" id="KW-0028">Amino-acid biosynthesis</keyword>
<feature type="binding site" evidence="8">
    <location>
        <position position="421"/>
    </location>
    <ligand>
        <name>phosphoenolpyruvate</name>
        <dbReference type="ChEBI" id="CHEBI:58702"/>
    </ligand>
</feature>
<feature type="binding site" evidence="8">
    <location>
        <position position="182"/>
    </location>
    <ligand>
        <name>3-phosphoshikimate</name>
        <dbReference type="ChEBI" id="CHEBI:145989"/>
    </ligand>
</feature>
<name>A0A6J4MZR7_9ACTN</name>
<dbReference type="Gene3D" id="3.65.10.10">
    <property type="entry name" value="Enolpyruvate transferase domain"/>
    <property type="match status" value="2"/>
</dbReference>
<keyword evidence="5 8" id="KW-0808">Transferase</keyword>
<dbReference type="EC" id="2.5.1.19" evidence="8"/>
<accession>A0A6J4MZR7</accession>
<comment type="pathway">
    <text evidence="1 8">Metabolic intermediate biosynthesis; chorismate biosynthesis; chorismate from D-erythrose 4-phosphate and phosphoenolpyruvate: step 6/7.</text>
</comment>
<feature type="binding site" evidence="8">
    <location>
        <position position="38"/>
    </location>
    <ligand>
        <name>phosphoenolpyruvate</name>
        <dbReference type="ChEBI" id="CHEBI:58702"/>
    </ligand>
</feature>
<evidence type="ECO:0000256" key="4">
    <source>
        <dbReference type="ARBA" id="ARBA00022605"/>
    </source>
</evidence>
<reference evidence="10" key="1">
    <citation type="submission" date="2020-02" db="EMBL/GenBank/DDBJ databases">
        <authorList>
            <person name="Meier V. D."/>
        </authorList>
    </citation>
    <scope>NUCLEOTIDE SEQUENCE</scope>
    <source>
        <strain evidence="10">AVDCRST_MAG60</strain>
    </source>
</reference>
<evidence type="ECO:0000256" key="2">
    <source>
        <dbReference type="ARBA" id="ARBA00009948"/>
    </source>
</evidence>
<dbReference type="AlphaFoldDB" id="A0A6J4MZR7"/>
<dbReference type="InterPro" id="IPR036968">
    <property type="entry name" value="Enolpyruvate_Tfrase_sf"/>
</dbReference>
<gene>
    <name evidence="8" type="primary">aroA</name>
    <name evidence="10" type="ORF">AVDCRST_MAG60-262</name>
</gene>
<feature type="binding site" evidence="8">
    <location>
        <position position="324"/>
    </location>
    <ligand>
        <name>3-phosphoshikimate</name>
        <dbReference type="ChEBI" id="CHEBI:145989"/>
    </ligand>
</feature>
<dbReference type="InterPro" id="IPR013792">
    <property type="entry name" value="RNA3'P_cycl/enolpyr_Trfase_a/b"/>
</dbReference>
<feature type="binding site" evidence="8">
    <location>
        <position position="106"/>
    </location>
    <ligand>
        <name>phosphoenolpyruvate</name>
        <dbReference type="ChEBI" id="CHEBI:58702"/>
    </ligand>
</feature>
<feature type="binding site" evidence="8">
    <location>
        <position position="181"/>
    </location>
    <ligand>
        <name>3-phosphoshikimate</name>
        <dbReference type="ChEBI" id="CHEBI:145989"/>
    </ligand>
</feature>
<dbReference type="GO" id="GO:0009073">
    <property type="term" value="P:aromatic amino acid family biosynthetic process"/>
    <property type="evidence" value="ECO:0007669"/>
    <property type="project" value="UniProtKB-KW"/>
</dbReference>
<dbReference type="FunFam" id="3.65.10.10:FF:000011">
    <property type="entry name" value="3-phosphoshikimate 1-carboxyvinyltransferase"/>
    <property type="match status" value="1"/>
</dbReference>
<comment type="caution">
    <text evidence="8">Lacks conserved residue(s) required for the propagation of feature annotation.</text>
</comment>
<dbReference type="InterPro" id="IPR001986">
    <property type="entry name" value="Enolpyruvate_Tfrase_dom"/>
</dbReference>
<feature type="binding site" evidence="8">
    <location>
        <position position="39"/>
    </location>
    <ligand>
        <name>3-phosphoshikimate</name>
        <dbReference type="ChEBI" id="CHEBI:145989"/>
    </ligand>
</feature>
<dbReference type="PANTHER" id="PTHR21090:SF5">
    <property type="entry name" value="PENTAFUNCTIONAL AROM POLYPEPTIDE"/>
    <property type="match status" value="1"/>
</dbReference>
<feature type="binding site" evidence="8">
    <location>
        <position position="180"/>
    </location>
    <ligand>
        <name>3-phosphoshikimate</name>
        <dbReference type="ChEBI" id="CHEBI:145989"/>
    </ligand>
</feature>
<organism evidence="10">
    <name type="scientific">uncultured Nocardioides sp</name>
    <dbReference type="NCBI Taxonomy" id="198441"/>
    <lineage>
        <taxon>Bacteria</taxon>
        <taxon>Bacillati</taxon>
        <taxon>Actinomycetota</taxon>
        <taxon>Actinomycetes</taxon>
        <taxon>Propionibacteriales</taxon>
        <taxon>Nocardioidaceae</taxon>
        <taxon>Nocardioides</taxon>
        <taxon>environmental samples</taxon>
    </lineage>
</organism>
<proteinExistence type="inferred from homology"/>
<comment type="subcellular location">
    <subcellularLocation>
        <location evidence="8">Cytoplasm</location>
    </subcellularLocation>
</comment>
<feature type="binding site" evidence="8">
    <location>
        <position position="38"/>
    </location>
    <ligand>
        <name>3-phosphoshikimate</name>
        <dbReference type="ChEBI" id="CHEBI:145989"/>
    </ligand>
</feature>
<feature type="binding site" evidence="8">
    <location>
        <position position="134"/>
    </location>
    <ligand>
        <name>phosphoenolpyruvate</name>
        <dbReference type="ChEBI" id="CHEBI:58702"/>
    </ligand>
</feature>
<feature type="binding site" evidence="8">
    <location>
        <position position="209"/>
    </location>
    <ligand>
        <name>3-phosphoshikimate</name>
        <dbReference type="ChEBI" id="CHEBI:145989"/>
    </ligand>
</feature>
<evidence type="ECO:0000259" key="9">
    <source>
        <dbReference type="Pfam" id="PF00275"/>
    </source>
</evidence>
<dbReference type="NCBIfam" id="TIGR01356">
    <property type="entry name" value="aroA"/>
    <property type="match status" value="1"/>
</dbReference>
<keyword evidence="6 8" id="KW-0057">Aromatic amino acid biosynthesis</keyword>
<feature type="active site" description="Proton acceptor" evidence="8">
    <location>
        <position position="324"/>
    </location>
</feature>
<dbReference type="PROSITE" id="PS00104">
    <property type="entry name" value="EPSP_SYNTHASE_1"/>
    <property type="match status" value="1"/>
</dbReference>
<feature type="binding site" evidence="8">
    <location>
        <position position="351"/>
    </location>
    <ligand>
        <name>3-phosphoshikimate</name>
        <dbReference type="ChEBI" id="CHEBI:145989"/>
    </ligand>
</feature>
<evidence type="ECO:0000256" key="1">
    <source>
        <dbReference type="ARBA" id="ARBA00004811"/>
    </source>
</evidence>
<evidence type="ECO:0000256" key="8">
    <source>
        <dbReference type="HAMAP-Rule" id="MF_00210"/>
    </source>
</evidence>
<dbReference type="InterPro" id="IPR023193">
    <property type="entry name" value="EPSP_synthase_CS"/>
</dbReference>
<evidence type="ECO:0000256" key="7">
    <source>
        <dbReference type="ARBA" id="ARBA00044633"/>
    </source>
</evidence>
<feature type="binding site" evidence="8">
    <location>
        <position position="396"/>
    </location>
    <ligand>
        <name>phosphoenolpyruvate</name>
        <dbReference type="ChEBI" id="CHEBI:58702"/>
    </ligand>
</feature>
<dbReference type="GO" id="GO:0003866">
    <property type="term" value="F:3-phosphoshikimate 1-carboxyvinyltransferase activity"/>
    <property type="evidence" value="ECO:0007669"/>
    <property type="project" value="UniProtKB-UniRule"/>
</dbReference>
<dbReference type="GO" id="GO:0009423">
    <property type="term" value="P:chorismate biosynthetic process"/>
    <property type="evidence" value="ECO:0007669"/>
    <property type="project" value="UniProtKB-UniRule"/>
</dbReference>
<feature type="binding site" evidence="8">
    <location>
        <position position="182"/>
    </location>
    <ligand>
        <name>phosphoenolpyruvate</name>
        <dbReference type="ChEBI" id="CHEBI:58702"/>
    </ligand>
</feature>
<dbReference type="EMBL" id="CADCUN010000025">
    <property type="protein sequence ID" value="CAA9373311.1"/>
    <property type="molecule type" value="Genomic_DNA"/>
</dbReference>
<dbReference type="UniPathway" id="UPA00053">
    <property type="reaction ID" value="UER00089"/>
</dbReference>
<feature type="binding site" evidence="8">
    <location>
        <position position="355"/>
    </location>
    <ligand>
        <name>phosphoenolpyruvate</name>
        <dbReference type="ChEBI" id="CHEBI:58702"/>
    </ligand>
</feature>
<dbReference type="InterPro" id="IPR006264">
    <property type="entry name" value="EPSP_synthase"/>
</dbReference>
<dbReference type="FunFam" id="3.65.10.10:FF:000010">
    <property type="entry name" value="3-phosphoshikimate 1-carboxyvinyltransferase"/>
    <property type="match status" value="1"/>
</dbReference>
<dbReference type="GO" id="GO:0005737">
    <property type="term" value="C:cytoplasm"/>
    <property type="evidence" value="ECO:0007669"/>
    <property type="project" value="UniProtKB-SubCell"/>
</dbReference>